<accession>A0A0N8VKQ5</accession>
<protein>
    <submittedName>
        <fullName evidence="2">Uncharacterized protein</fullName>
    </submittedName>
</protein>
<evidence type="ECO:0000313" key="4">
    <source>
        <dbReference type="Proteomes" id="UP000050515"/>
    </source>
</evidence>
<dbReference type="Proteomes" id="UP000050320">
    <property type="component" value="Unassembled WGS sequence"/>
</dbReference>
<dbReference type="Pfam" id="PF13531">
    <property type="entry name" value="SBP_bac_11"/>
    <property type="match status" value="1"/>
</dbReference>
<name>A0A0N8VKQ5_9ARCH</name>
<evidence type="ECO:0000313" key="1">
    <source>
        <dbReference type="EMBL" id="KPV46817.1"/>
    </source>
</evidence>
<reference evidence="2 3" key="2">
    <citation type="submission" date="2015-09" db="EMBL/GenBank/DDBJ databases">
        <title>Heavy metals and arsenic resistance mechanisms in polyextremophilic archaea of the family Ferroplasmaceae.</title>
        <authorList>
            <person name="Bulaev A.G."/>
            <person name="Kanygina A.V."/>
        </authorList>
    </citation>
    <scope>NUCLEOTIDE SEQUENCE [LARGE SCALE GENOMIC DNA]</scope>
    <source>
        <strain evidence="2 3">VT</strain>
    </source>
</reference>
<dbReference type="EMBL" id="LJCQ01000178">
    <property type="protein sequence ID" value="KPV46817.1"/>
    <property type="molecule type" value="Genomic_DNA"/>
</dbReference>
<dbReference type="GeneID" id="84221786"/>
<dbReference type="Proteomes" id="UP000050515">
    <property type="component" value="Unassembled WGS sequence"/>
</dbReference>
<dbReference type="PATRIC" id="fig|507754.4.peg.271"/>
<evidence type="ECO:0000313" key="2">
    <source>
        <dbReference type="EMBL" id="KQB34380.1"/>
    </source>
</evidence>
<sequence length="238" mass="27661">MNFAVPFFDVISDLTGYIDGTKISMPGQGWFIANHIVSYFYRKNIKTYIETLPAVMVRKRAMGNFLRIGGLRINLTPDIVFLNKNMIKHIKYMKLFDFYKDSIVIATNINDLQLCDIKNYKSGIPNPVYSALGIAFKKIYEKKCGYFGDLKKSSYFSKAHYREIPSLLLKNEINAGILWRSEALYWKFKYIEIPETETVFSVALLNENENSKQVYEALQSGELNIYYDKYECCINKKS</sequence>
<keyword evidence="3" id="KW-1185">Reference proteome</keyword>
<organism evidence="2 3">
    <name type="scientific">Acidiplasma aeolicum</name>
    <dbReference type="NCBI Taxonomy" id="507754"/>
    <lineage>
        <taxon>Archaea</taxon>
        <taxon>Methanobacteriati</taxon>
        <taxon>Thermoplasmatota</taxon>
        <taxon>Thermoplasmata</taxon>
        <taxon>Thermoplasmatales</taxon>
        <taxon>Ferroplasmaceae</taxon>
        <taxon>Acidiplasma</taxon>
    </lineage>
</organism>
<reference evidence="1 4" key="1">
    <citation type="submission" date="2015-09" db="EMBL/GenBank/DDBJ databases">
        <title>Draft genome sequence of Acidiplasma aeolicum DSM 18409.</title>
        <authorList>
            <person name="Hemp J."/>
        </authorList>
    </citation>
    <scope>NUCLEOTIDE SEQUENCE [LARGE SCALE GENOMIC DNA]</scope>
    <source>
        <strain evidence="1 4">V</strain>
    </source>
</reference>
<comment type="caution">
    <text evidence="2">The sequence shown here is derived from an EMBL/GenBank/DDBJ whole genome shotgun (WGS) entry which is preliminary data.</text>
</comment>
<dbReference type="SUPFAM" id="SSF53850">
    <property type="entry name" value="Periplasmic binding protein-like II"/>
    <property type="match status" value="1"/>
</dbReference>
<proteinExistence type="predicted"/>
<gene>
    <name evidence="2" type="ORF">AOG54_05050</name>
    <name evidence="1" type="ORF">SE19_03820</name>
</gene>
<dbReference type="AlphaFoldDB" id="A0A0N8VKQ5"/>
<evidence type="ECO:0000313" key="3">
    <source>
        <dbReference type="Proteomes" id="UP000050320"/>
    </source>
</evidence>
<dbReference type="OrthoDB" id="41324at2157"/>
<dbReference type="RefSeq" id="WP_048100793.1">
    <property type="nucleotide sequence ID" value="NZ_JBBYJF010000015.1"/>
</dbReference>
<dbReference type="EMBL" id="LKBG01000243">
    <property type="protein sequence ID" value="KQB34380.1"/>
    <property type="molecule type" value="Genomic_DNA"/>
</dbReference>